<dbReference type="Proteomes" id="UP000018149">
    <property type="component" value="Chromosome I"/>
</dbReference>
<organism evidence="1 2">
    <name type="scientific">Rickettsia monacensis</name>
    <dbReference type="NCBI Taxonomy" id="109232"/>
    <lineage>
        <taxon>Bacteria</taxon>
        <taxon>Pseudomonadati</taxon>
        <taxon>Pseudomonadota</taxon>
        <taxon>Alphaproteobacteria</taxon>
        <taxon>Rickettsiales</taxon>
        <taxon>Rickettsiaceae</taxon>
        <taxon>Rickettsieae</taxon>
        <taxon>Rickettsia</taxon>
        <taxon>spotted fever group</taxon>
    </lineage>
</organism>
<dbReference type="HOGENOM" id="CLU_2169144_0_0_5"/>
<protein>
    <submittedName>
        <fullName evidence="1">Uncharacterized protein</fullName>
    </submittedName>
</protein>
<dbReference type="EMBL" id="LN794217">
    <property type="protein sequence ID" value="CEO18058.1"/>
    <property type="molecule type" value="Genomic_DNA"/>
</dbReference>
<dbReference type="AlphaFoldDB" id="A0A0B7J6F8"/>
<name>A0A0B7J6F8_9RICK</name>
<proteinExistence type="predicted"/>
<sequence>MINCDLSTNYTYYMLEGLRAQIAPMHLGIKILKEAYEHESLEDNGFARIMHAYLTLCERMTRKYEKPEFNIVEIIIDDKTYNINEKVILKKSFCELRHFQKIGKKNYLNY</sequence>
<accession>A0A0B7J6F8</accession>
<gene>
    <name evidence="1" type="ORF">RMONA_08570</name>
</gene>
<evidence type="ECO:0000313" key="2">
    <source>
        <dbReference type="Proteomes" id="UP000018149"/>
    </source>
</evidence>
<dbReference type="KEGG" id="rmc:RMONA_08570"/>
<evidence type="ECO:0000313" key="1">
    <source>
        <dbReference type="EMBL" id="CEO18058.1"/>
    </source>
</evidence>
<dbReference type="STRING" id="109232.RMONA_08570"/>
<reference evidence="1 2" key="1">
    <citation type="submission" date="2015-01" db="EMBL/GenBank/DDBJ databases">
        <title>Draft genome sequence of Rickettsia monacensis strain IrR/Munich.</title>
        <authorList>
            <person name="Felsheim R.F."/>
            <person name="Johnson S.L."/>
            <person name="Kurtti T.J."/>
            <person name="Munderloh U.G."/>
        </authorList>
    </citation>
    <scope>NUCLEOTIDE SEQUENCE [LARGE SCALE GENOMIC DNA]</scope>
    <source>
        <strain evidence="1 2">IrR/Munich</strain>
    </source>
</reference>
<reference evidence="2" key="2">
    <citation type="submission" date="2015-01" db="EMBL/GenBank/DDBJ databases">
        <authorList>
            <person name="Felsheim R."/>
        </authorList>
    </citation>
    <scope>NUCLEOTIDE SEQUENCE [LARGE SCALE GENOMIC DNA]</scope>
    <source>
        <strain evidence="2">IrR/Munich</strain>
    </source>
</reference>
<keyword evidence="2" id="KW-1185">Reference proteome</keyword>